<dbReference type="RefSeq" id="WP_115390241.1">
    <property type="nucleotide sequence ID" value="NZ_JADZGY010000018.1"/>
</dbReference>
<reference evidence="2 3" key="1">
    <citation type="submission" date="2018-06" db="EMBL/GenBank/DDBJ databases">
        <authorList>
            <consortium name="Pathogen Informatics"/>
            <person name="Doyle S."/>
        </authorList>
    </citation>
    <scope>NUCLEOTIDE SEQUENCE [LARGE SCALE GENOMIC DNA]</scope>
    <source>
        <strain evidence="2 3">NCTC10738</strain>
    </source>
</reference>
<dbReference type="EMBL" id="UGYO01000002">
    <property type="protein sequence ID" value="SUJ03069.1"/>
    <property type="molecule type" value="Genomic_DNA"/>
</dbReference>
<proteinExistence type="predicted"/>
<name>A0A380BL61_9GAMM</name>
<dbReference type="AlphaFoldDB" id="A0A380BL61"/>
<evidence type="ECO:0000313" key="3">
    <source>
        <dbReference type="Proteomes" id="UP000254069"/>
    </source>
</evidence>
<dbReference type="Gene3D" id="3.90.1150.200">
    <property type="match status" value="1"/>
</dbReference>
<evidence type="ECO:0000259" key="1">
    <source>
        <dbReference type="Pfam" id="PF08818"/>
    </source>
</evidence>
<gene>
    <name evidence="2" type="ORF">NCTC10738_03544</name>
</gene>
<sequence>MSNSDLKSAEVDDYISAQSADVRKVLEELRSVIWKSAPYICELMNYNIPAFALVEGGKREKQIMIAGYKKHVGFYPHPDVIEEFKKQLSGFKYAKGSVQFPLNKPIPEELVAQMVKCRVAQLKQLIDTEQTTVASIAK</sequence>
<evidence type="ECO:0000313" key="2">
    <source>
        <dbReference type="EMBL" id="SUJ03069.1"/>
    </source>
</evidence>
<feature type="domain" description="YdhG-like" evidence="1">
    <location>
        <begin position="23"/>
        <end position="116"/>
    </location>
</feature>
<dbReference type="InterPro" id="IPR014922">
    <property type="entry name" value="YdhG-like"/>
</dbReference>
<dbReference type="Proteomes" id="UP000254069">
    <property type="component" value="Unassembled WGS sequence"/>
</dbReference>
<keyword evidence="3" id="KW-1185">Reference proteome</keyword>
<dbReference type="SUPFAM" id="SSF159888">
    <property type="entry name" value="YdhG-like"/>
    <property type="match status" value="1"/>
</dbReference>
<organism evidence="2 3">
    <name type="scientific">Shewanella algae</name>
    <dbReference type="NCBI Taxonomy" id="38313"/>
    <lineage>
        <taxon>Bacteria</taxon>
        <taxon>Pseudomonadati</taxon>
        <taxon>Pseudomonadota</taxon>
        <taxon>Gammaproteobacteria</taxon>
        <taxon>Alteromonadales</taxon>
        <taxon>Shewanellaceae</taxon>
        <taxon>Shewanella</taxon>
    </lineage>
</organism>
<dbReference type="Pfam" id="PF08818">
    <property type="entry name" value="DUF1801"/>
    <property type="match status" value="1"/>
</dbReference>
<protein>
    <submittedName>
        <fullName evidence="2">Uncharacterized conserved protein</fullName>
    </submittedName>
</protein>
<accession>A0A380BL61</accession>